<keyword evidence="7 8" id="KW-0472">Membrane</keyword>
<keyword evidence="3" id="KW-1003">Cell membrane</keyword>
<dbReference type="OrthoDB" id="9181874at2"/>
<organism evidence="11 12">
    <name type="scientific">Pseudorhodoferax soli</name>
    <dbReference type="NCBI Taxonomy" id="545864"/>
    <lineage>
        <taxon>Bacteria</taxon>
        <taxon>Pseudomonadati</taxon>
        <taxon>Pseudomonadota</taxon>
        <taxon>Betaproteobacteria</taxon>
        <taxon>Burkholderiales</taxon>
        <taxon>Comamonadaceae</taxon>
    </lineage>
</organism>
<evidence type="ECO:0000313" key="11">
    <source>
        <dbReference type="EMBL" id="RCW65727.1"/>
    </source>
</evidence>
<dbReference type="RefSeq" id="WP_056655507.1">
    <property type="nucleotide sequence ID" value="NZ_QPJK01000012.1"/>
</dbReference>
<evidence type="ECO:0000256" key="7">
    <source>
        <dbReference type="ARBA" id="ARBA00023136"/>
    </source>
</evidence>
<keyword evidence="6 8" id="KW-1133">Transmembrane helix</keyword>
<evidence type="ECO:0000256" key="6">
    <source>
        <dbReference type="ARBA" id="ARBA00022989"/>
    </source>
</evidence>
<evidence type="ECO:0000256" key="1">
    <source>
        <dbReference type="ARBA" id="ARBA00004377"/>
    </source>
</evidence>
<evidence type="ECO:0000256" key="3">
    <source>
        <dbReference type="ARBA" id="ARBA00022475"/>
    </source>
</evidence>
<dbReference type="Pfam" id="PF05957">
    <property type="entry name" value="DUF883"/>
    <property type="match status" value="1"/>
</dbReference>
<feature type="domain" description="DUF883" evidence="10">
    <location>
        <begin position="77"/>
        <end position="106"/>
    </location>
</feature>
<evidence type="ECO:0000256" key="2">
    <source>
        <dbReference type="ARBA" id="ARBA00010423"/>
    </source>
</evidence>
<evidence type="ECO:0000256" key="5">
    <source>
        <dbReference type="ARBA" id="ARBA00022692"/>
    </source>
</evidence>
<name>A0A368XGX2_9BURK</name>
<dbReference type="InterPro" id="IPR010279">
    <property type="entry name" value="YqjD/ElaB"/>
</dbReference>
<evidence type="ECO:0000259" key="9">
    <source>
        <dbReference type="Pfam" id="PF05957"/>
    </source>
</evidence>
<comment type="caution">
    <text evidence="11">The sequence shown here is derived from an EMBL/GenBank/DDBJ whole genome shotgun (WGS) entry which is preliminary data.</text>
</comment>
<evidence type="ECO:0000256" key="4">
    <source>
        <dbReference type="ARBA" id="ARBA00022519"/>
    </source>
</evidence>
<proteinExistence type="inferred from homology"/>
<sequence length="106" mass="11213">MSKASASSVESQEQLVSDIKSVISDAEEMLSATADQAGEKVNNLRARIQVRLHDAKLRLVDAEEALLAKTKAAARATDEYVHESPWTAIGVAAAAGVLLGLALGRR</sequence>
<dbReference type="PANTHER" id="PTHR35893">
    <property type="entry name" value="INNER MEMBRANE PROTEIN-RELATED"/>
    <property type="match status" value="1"/>
</dbReference>
<evidence type="ECO:0000313" key="12">
    <source>
        <dbReference type="Proteomes" id="UP000252884"/>
    </source>
</evidence>
<protein>
    <submittedName>
        <fullName evidence="11">ElaB/YqjD/DUF883 family membrane-anchored ribosome-binding protein</fullName>
    </submittedName>
</protein>
<dbReference type="AlphaFoldDB" id="A0A368XGX2"/>
<dbReference type="PANTHER" id="PTHR35893:SF3">
    <property type="entry name" value="INNER MEMBRANE PROTEIN"/>
    <property type="match status" value="1"/>
</dbReference>
<comment type="subcellular location">
    <subcellularLocation>
        <location evidence="1">Cell inner membrane</location>
        <topology evidence="1">Single-pass membrane protein</topology>
    </subcellularLocation>
</comment>
<gene>
    <name evidence="11" type="ORF">DES41_112178</name>
</gene>
<feature type="transmembrane region" description="Helical" evidence="8">
    <location>
        <begin position="86"/>
        <end position="104"/>
    </location>
</feature>
<dbReference type="GO" id="GO:0005886">
    <property type="term" value="C:plasma membrane"/>
    <property type="evidence" value="ECO:0007669"/>
    <property type="project" value="UniProtKB-SubCell"/>
</dbReference>
<comment type="similarity">
    <text evidence="2">Belongs to the ElaB/YgaM/YqjD family.</text>
</comment>
<keyword evidence="5 8" id="KW-0812">Transmembrane</keyword>
<dbReference type="InterPro" id="IPR043604">
    <property type="entry name" value="DUF883_N"/>
</dbReference>
<keyword evidence="4" id="KW-0997">Cell inner membrane</keyword>
<keyword evidence="12" id="KW-1185">Reference proteome</keyword>
<dbReference type="Proteomes" id="UP000252884">
    <property type="component" value="Unassembled WGS sequence"/>
</dbReference>
<dbReference type="InterPro" id="IPR043605">
    <property type="entry name" value="DUF883_C"/>
</dbReference>
<dbReference type="EMBL" id="QPJK01000012">
    <property type="protein sequence ID" value="RCW65727.1"/>
    <property type="molecule type" value="Genomic_DNA"/>
</dbReference>
<evidence type="ECO:0000256" key="8">
    <source>
        <dbReference type="SAM" id="Phobius"/>
    </source>
</evidence>
<feature type="domain" description="DUF883" evidence="9">
    <location>
        <begin position="13"/>
        <end position="65"/>
    </location>
</feature>
<dbReference type="GO" id="GO:0043022">
    <property type="term" value="F:ribosome binding"/>
    <property type="evidence" value="ECO:0007669"/>
    <property type="project" value="InterPro"/>
</dbReference>
<accession>A0A368XGX2</accession>
<reference evidence="11 12" key="1">
    <citation type="submission" date="2018-07" db="EMBL/GenBank/DDBJ databases">
        <title>Genomic Encyclopedia of Type Strains, Phase IV (KMG-IV): sequencing the most valuable type-strain genomes for metagenomic binning, comparative biology and taxonomic classification.</title>
        <authorList>
            <person name="Goeker M."/>
        </authorList>
    </citation>
    <scope>NUCLEOTIDE SEQUENCE [LARGE SCALE GENOMIC DNA]</scope>
    <source>
        <strain evidence="11 12">DSM 21634</strain>
    </source>
</reference>
<evidence type="ECO:0000259" key="10">
    <source>
        <dbReference type="Pfam" id="PF19029"/>
    </source>
</evidence>
<dbReference type="Pfam" id="PF19029">
    <property type="entry name" value="DUF883_C"/>
    <property type="match status" value="1"/>
</dbReference>